<evidence type="ECO:0000313" key="1">
    <source>
        <dbReference type="EMBL" id="ERK47170.1"/>
    </source>
</evidence>
<evidence type="ECO:0000313" key="2">
    <source>
        <dbReference type="Proteomes" id="UP000016608"/>
    </source>
</evidence>
<comment type="caution">
    <text evidence="1">The sequence shown here is derived from an EMBL/GenBank/DDBJ whole genome shotgun (WGS) entry which is preliminary data.</text>
</comment>
<gene>
    <name evidence="1" type="ORF">HMPREF0373_01435</name>
</gene>
<dbReference type="HOGENOM" id="CLU_3146188_0_0_9"/>
<sequence length="49" mass="6040">KCPFLLKKRVKDDAIRISKCLQVIPKMSVSLKREILFYFFYKVRYRKKD</sequence>
<name>U2P9H6_EUBRA</name>
<accession>U2P9H6</accession>
<proteinExistence type="predicted"/>
<reference evidence="1 2" key="1">
    <citation type="submission" date="2013-06" db="EMBL/GenBank/DDBJ databases">
        <authorList>
            <person name="Weinstock G."/>
            <person name="Sodergren E."/>
            <person name="Lobos E.A."/>
            <person name="Fulton L."/>
            <person name="Fulton R."/>
            <person name="Courtney L."/>
            <person name="Fronick C."/>
            <person name="O'Laughlin M."/>
            <person name="Godfrey J."/>
            <person name="Wilson R.M."/>
            <person name="Miner T."/>
            <person name="Farmer C."/>
            <person name="Delehaunty K."/>
            <person name="Cordes M."/>
            <person name="Minx P."/>
            <person name="Tomlinson C."/>
            <person name="Chen J."/>
            <person name="Wollam A."/>
            <person name="Pepin K.H."/>
            <person name="Bhonagiri V."/>
            <person name="Zhang X."/>
            <person name="Warren W."/>
            <person name="Mitreva M."/>
            <person name="Mardis E.R."/>
            <person name="Wilson R.K."/>
        </authorList>
    </citation>
    <scope>NUCLEOTIDE SEQUENCE [LARGE SCALE GENOMIC DNA]</scope>
    <source>
        <strain evidence="1 2">ATCC 29099</strain>
    </source>
</reference>
<dbReference type="AlphaFoldDB" id="U2P9H6"/>
<dbReference type="EMBL" id="AWVJ01000090">
    <property type="protein sequence ID" value="ERK47170.1"/>
    <property type="molecule type" value="Genomic_DNA"/>
</dbReference>
<keyword evidence="2" id="KW-1185">Reference proteome</keyword>
<dbReference type="Proteomes" id="UP000016608">
    <property type="component" value="Unassembled WGS sequence"/>
</dbReference>
<feature type="non-terminal residue" evidence="1">
    <location>
        <position position="1"/>
    </location>
</feature>
<organism evidence="1 2">
    <name type="scientific">Eubacterium ramulus ATCC 29099</name>
    <dbReference type="NCBI Taxonomy" id="1256908"/>
    <lineage>
        <taxon>Bacteria</taxon>
        <taxon>Bacillati</taxon>
        <taxon>Bacillota</taxon>
        <taxon>Clostridia</taxon>
        <taxon>Eubacteriales</taxon>
        <taxon>Eubacteriaceae</taxon>
        <taxon>Eubacterium</taxon>
    </lineage>
</organism>
<protein>
    <submittedName>
        <fullName evidence="1">Uncharacterized protein</fullName>
    </submittedName>
</protein>